<accession>K5BEZ6</accession>
<dbReference type="Gene3D" id="3.40.50.1820">
    <property type="entry name" value="alpha/beta hydrolase"/>
    <property type="match status" value="1"/>
</dbReference>
<dbReference type="AlphaFoldDB" id="K5BEZ6"/>
<dbReference type="EMBL" id="AMRA01000095">
    <property type="protein sequence ID" value="EKF22721.1"/>
    <property type="molecule type" value="Genomic_DNA"/>
</dbReference>
<evidence type="ECO:0000313" key="4">
    <source>
        <dbReference type="EMBL" id="EKF22721.1"/>
    </source>
</evidence>
<feature type="compositionally biased region" description="Low complexity" evidence="1">
    <location>
        <begin position="455"/>
        <end position="482"/>
    </location>
</feature>
<dbReference type="InterPro" id="IPR013228">
    <property type="entry name" value="PE-PPE_C"/>
</dbReference>
<feature type="compositionally biased region" description="Basic residues" evidence="1">
    <location>
        <begin position="555"/>
        <end position="570"/>
    </location>
</feature>
<keyword evidence="2" id="KW-0812">Transmembrane</keyword>
<dbReference type="PATRIC" id="fig|1122247.3.peg.3320"/>
<name>K5BEZ6_MYCHD</name>
<feature type="region of interest" description="Disordered" evidence="1">
    <location>
        <begin position="436"/>
        <end position="592"/>
    </location>
</feature>
<evidence type="ECO:0000256" key="2">
    <source>
        <dbReference type="SAM" id="Phobius"/>
    </source>
</evidence>
<comment type="caution">
    <text evidence="4">The sequence shown here is derived from an EMBL/GenBank/DDBJ whole genome shotgun (WGS) entry which is preliminary data.</text>
</comment>
<proteinExistence type="predicted"/>
<evidence type="ECO:0000259" key="3">
    <source>
        <dbReference type="Pfam" id="PF08237"/>
    </source>
</evidence>
<keyword evidence="5" id="KW-1185">Reference proteome</keyword>
<feature type="transmembrane region" description="Helical" evidence="2">
    <location>
        <begin position="12"/>
        <end position="34"/>
    </location>
</feature>
<dbReference type="InterPro" id="IPR029058">
    <property type="entry name" value="AB_hydrolase_fold"/>
</dbReference>
<keyword evidence="2" id="KW-0472">Membrane</keyword>
<protein>
    <submittedName>
        <fullName evidence="4">PE-PPE domain protein</fullName>
    </submittedName>
</protein>
<feature type="domain" description="PE-PPE" evidence="3">
    <location>
        <begin position="99"/>
        <end position="335"/>
    </location>
</feature>
<dbReference type="Pfam" id="PF08237">
    <property type="entry name" value="PE-PPE"/>
    <property type="match status" value="1"/>
</dbReference>
<feature type="compositionally biased region" description="Low complexity" evidence="1">
    <location>
        <begin position="437"/>
        <end position="448"/>
    </location>
</feature>
<evidence type="ECO:0000313" key="5">
    <source>
        <dbReference type="Proteomes" id="UP000006265"/>
    </source>
</evidence>
<evidence type="ECO:0000256" key="1">
    <source>
        <dbReference type="SAM" id="MobiDB-lite"/>
    </source>
</evidence>
<feature type="region of interest" description="Disordered" evidence="1">
    <location>
        <begin position="379"/>
        <end position="402"/>
    </location>
</feature>
<reference evidence="4 5" key="1">
    <citation type="journal article" date="2012" name="J. Bacteriol.">
        <title>Genome sequence of Mycobacterium hassiacum DSM 44199, a rare source of heat-stable mycobacterial proteins.</title>
        <authorList>
            <person name="Tiago I."/>
            <person name="Maranha A."/>
            <person name="Mendes V."/>
            <person name="Alarico S."/>
            <person name="Moynihan P.J."/>
            <person name="Clarke A.J."/>
            <person name="Macedo-Ribeiro S."/>
            <person name="Pereira P.J."/>
            <person name="Empadinhas N."/>
        </authorList>
    </citation>
    <scope>NUCLEOTIDE SEQUENCE [LARGE SCALE GENOMIC DNA]</scope>
    <source>
        <strain evidence="5">DSM 44199 / CIP 105218 / JCM 12690 / 3849</strain>
    </source>
</reference>
<keyword evidence="2" id="KW-1133">Transmembrane helix</keyword>
<dbReference type="STRING" id="1122247.GCA_000379865_04140"/>
<dbReference type="Proteomes" id="UP000006265">
    <property type="component" value="Unassembled WGS sequence"/>
</dbReference>
<gene>
    <name evidence="4" type="ORF">C731_3464</name>
</gene>
<sequence>MVRGGGVDVLRRSLVVVVVALLSVVGVVVSWTAAVAVQLTATALIMGGTQHPLSPSADSPAFVSNYLTWAVAGMINPAAAAVPGGDHPQIEAVDTDRRFAVVTPEEFFPVYGLTTFEKSVSQGLANLGACGRGSGDCVYNDDPAVHPAPPLDGPQPDEDLVIFGYSQSAVIASLFKREVLADRDSYPGVVGFFLVANPMRPNGGILARGPQGLRIPILGIVFYGATPTDSCTDNGPCYPTVDVAVQYDLLGGEAPVSLTNLPAWLNSALSYYYLHGKLQEANFAEAVYQGSHGDTDYYLVPVARLPLLMPFEGFVPSPILTLLDAPLRAAIEAGYARDASPGQLVKWTLLPARHPVAAVVNILRAIPVGIDDAIAEATGDPANRPLGTAPVTGPYGVGGPELPALDAQDNLMQATSNGGDFASGIQGGPARFVADKTGVGNTGVTDTGVGNGASDTGLPDTGLPDTGGTSSGSTSAGSAPTTVPSEPGATPTPTPKKRVVFNNRLINGVVGGTHSENKPLVKLPPRPKIRGPIAFDPRPRLRGGGSGTTTATSTARRKRRAGNRIRRRVGPARMVPATATALRPDGQDRQSSDTVIDRLTTTVMYSRNSPRPTSRVRVTSCGLRTSVTVHRSRGALPTRSTTTW</sequence>
<dbReference type="eggNOG" id="COG5651">
    <property type="taxonomic scope" value="Bacteria"/>
</dbReference>
<organism evidence="4 5">
    <name type="scientific">Mycolicibacterium hassiacum (strain DSM 44199 / CIP 105218 / JCM 12690 / 3849)</name>
    <name type="common">Mycobacterium hassiacum</name>
    <dbReference type="NCBI Taxonomy" id="1122247"/>
    <lineage>
        <taxon>Bacteria</taxon>
        <taxon>Bacillati</taxon>
        <taxon>Actinomycetota</taxon>
        <taxon>Actinomycetes</taxon>
        <taxon>Mycobacteriales</taxon>
        <taxon>Mycobacteriaceae</taxon>
        <taxon>Mycolicibacterium</taxon>
    </lineage>
</organism>